<dbReference type="GO" id="GO:0005634">
    <property type="term" value="C:nucleus"/>
    <property type="evidence" value="ECO:0007669"/>
    <property type="project" value="TreeGrafter"/>
</dbReference>
<dbReference type="OrthoDB" id="1933455at2759"/>
<dbReference type="Proteomes" id="UP000837801">
    <property type="component" value="Unassembled WGS sequence"/>
</dbReference>
<evidence type="ECO:0000256" key="6">
    <source>
        <dbReference type="ARBA" id="ARBA00022833"/>
    </source>
</evidence>
<feature type="region of interest" description="Disordered" evidence="9">
    <location>
        <begin position="106"/>
        <end position="147"/>
    </location>
</feature>
<dbReference type="InterPro" id="IPR013144">
    <property type="entry name" value="CRA_dom"/>
</dbReference>
<organism evidence="12 13">
    <name type="scientific">[Candida] railenensis</name>
    <dbReference type="NCBI Taxonomy" id="45579"/>
    <lineage>
        <taxon>Eukaryota</taxon>
        <taxon>Fungi</taxon>
        <taxon>Dikarya</taxon>
        <taxon>Ascomycota</taxon>
        <taxon>Saccharomycotina</taxon>
        <taxon>Pichiomycetes</taxon>
        <taxon>Debaryomycetaceae</taxon>
        <taxon>Kurtzmaniella</taxon>
    </lineage>
</organism>
<dbReference type="PROSITE" id="PS50897">
    <property type="entry name" value="CTLH"/>
    <property type="match status" value="1"/>
</dbReference>
<accession>A0A9P0QM70</accession>
<evidence type="ECO:0000256" key="3">
    <source>
        <dbReference type="ARBA" id="ARBA00022490"/>
    </source>
</evidence>
<dbReference type="GO" id="GO:0005737">
    <property type="term" value="C:cytoplasm"/>
    <property type="evidence" value="ECO:0007669"/>
    <property type="project" value="UniProtKB-SubCell"/>
</dbReference>
<sequence length="526" mass="60288">MGEPTVNFHVQVRSPQFKIPTELIKKNFKSIQKLIEKQKKQVTDEIAKINKNQALPTAVKLQLVRKLIAGFEQFRKKLRDAIQKDEEYRERLIARKEHLLRLNDFVKKEEQQGTGNDDEGEQQEITDEGSANNSASTETEKGANSAALPGELDLGNYSLINWYREETNLLLVDYLIRSNIGERASKDKGDNLGITLLDSLSAKHPGIAKLIDFDVYEEFNKVYTSIFISHDLTDVISWFNENKLSLKKINSNLEFEIKYCRLLSLIEKNQVSEAIRYSQENLSMYGNKENYNDFDMAKHPTNLNKLKSIGGLLLYLSINESSNTFSSNLVINSNGYKEHEKLLSHGRWDSLAQCFLDDFNTLYGISKNYPLFVYLSAGLSSLKTKSCYCNEKNTVWKSSMDYHKDEETTQNNNTKNLPTSKRLRGPNQYYSLLSKVNNCPVCSPELFALSKNLPYAQLITKIFNNPRKLPNGNIYPFDMLIHPELQPGISPETLESRKQLLDVDKIKDPLTNEIFNCKDCVRVYPA</sequence>
<dbReference type="PROSITE" id="PS51867">
    <property type="entry name" value="ZF_RING_GID"/>
    <property type="match status" value="1"/>
</dbReference>
<evidence type="ECO:0000256" key="1">
    <source>
        <dbReference type="ARBA" id="ARBA00004496"/>
    </source>
</evidence>
<evidence type="ECO:0000259" key="10">
    <source>
        <dbReference type="PROSITE" id="PS50897"/>
    </source>
</evidence>
<dbReference type="InterPro" id="IPR024964">
    <property type="entry name" value="CTLH/CRA"/>
</dbReference>
<dbReference type="InterPro" id="IPR044063">
    <property type="entry name" value="ZF_RING_GID"/>
</dbReference>
<keyword evidence="5 7" id="KW-0863">Zinc-finger</keyword>
<keyword evidence="13" id="KW-1185">Reference proteome</keyword>
<dbReference type="GO" id="GO:0008270">
    <property type="term" value="F:zinc ion binding"/>
    <property type="evidence" value="ECO:0007669"/>
    <property type="project" value="UniProtKB-KW"/>
</dbReference>
<dbReference type="GO" id="GO:0043161">
    <property type="term" value="P:proteasome-mediated ubiquitin-dependent protein catabolic process"/>
    <property type="evidence" value="ECO:0007669"/>
    <property type="project" value="InterPro"/>
</dbReference>
<dbReference type="PANTHER" id="PTHR12170">
    <property type="entry name" value="MACROPHAGE ERYTHROBLAST ATTACHER-RELATED"/>
    <property type="match status" value="1"/>
</dbReference>
<dbReference type="GO" id="GO:0034657">
    <property type="term" value="C:GID complex"/>
    <property type="evidence" value="ECO:0007669"/>
    <property type="project" value="TreeGrafter"/>
</dbReference>
<comment type="caution">
    <text evidence="12">The sequence shown here is derived from an EMBL/GenBank/DDBJ whole genome shotgun (WGS) entry which is preliminary data.</text>
</comment>
<feature type="coiled-coil region" evidence="8">
    <location>
        <begin position="32"/>
        <end position="91"/>
    </location>
</feature>
<feature type="domain" description="RING-Gid-type" evidence="11">
    <location>
        <begin position="439"/>
        <end position="511"/>
    </location>
</feature>
<evidence type="ECO:0000256" key="7">
    <source>
        <dbReference type="PROSITE-ProRule" id="PRU01215"/>
    </source>
</evidence>
<feature type="zinc finger region" description="RING-Gid-type" evidence="7">
    <location>
        <begin position="439"/>
        <end position="511"/>
    </location>
</feature>
<keyword evidence="8" id="KW-0175">Coiled coil</keyword>
<dbReference type="SMART" id="SM00757">
    <property type="entry name" value="CRA"/>
    <property type="match status" value="1"/>
</dbReference>
<dbReference type="Pfam" id="PF10607">
    <property type="entry name" value="CTLH"/>
    <property type="match status" value="1"/>
</dbReference>
<evidence type="ECO:0000256" key="2">
    <source>
        <dbReference type="ARBA" id="ARBA00010615"/>
    </source>
</evidence>
<dbReference type="PANTHER" id="PTHR12170:SF2">
    <property type="entry name" value="E3 UBIQUITIN-PROTEIN TRANSFERASE MAEA"/>
    <property type="match status" value="1"/>
</dbReference>
<comment type="similarity">
    <text evidence="2">Belongs to the FYV10 family.</text>
</comment>
<evidence type="ECO:0000256" key="9">
    <source>
        <dbReference type="SAM" id="MobiDB-lite"/>
    </source>
</evidence>
<keyword evidence="6" id="KW-0862">Zinc</keyword>
<evidence type="ECO:0000313" key="13">
    <source>
        <dbReference type="Proteomes" id="UP000837801"/>
    </source>
</evidence>
<dbReference type="InterPro" id="IPR045098">
    <property type="entry name" value="Fyv10_fam"/>
</dbReference>
<feature type="domain" description="CTLH" evidence="10">
    <location>
        <begin position="229"/>
        <end position="273"/>
    </location>
</feature>
<dbReference type="AlphaFoldDB" id="A0A9P0QM70"/>
<dbReference type="InterPro" id="IPR006595">
    <property type="entry name" value="CTLH_C"/>
</dbReference>
<dbReference type="EMBL" id="CAKXYY010000003">
    <property type="protein sequence ID" value="CAH2351268.1"/>
    <property type="molecule type" value="Genomic_DNA"/>
</dbReference>
<evidence type="ECO:0000259" key="11">
    <source>
        <dbReference type="PROSITE" id="PS51867"/>
    </source>
</evidence>
<reference evidence="12" key="1">
    <citation type="submission" date="2022-03" db="EMBL/GenBank/DDBJ databases">
        <authorList>
            <person name="Legras J.-L."/>
            <person name="Devillers H."/>
            <person name="Grondin C."/>
        </authorList>
    </citation>
    <scope>NUCLEOTIDE SEQUENCE</scope>
    <source>
        <strain evidence="12">CLIB 1423</strain>
    </source>
</reference>
<evidence type="ECO:0000256" key="4">
    <source>
        <dbReference type="ARBA" id="ARBA00022723"/>
    </source>
</evidence>
<name>A0A9P0QM70_9ASCO</name>
<gene>
    <name evidence="12" type="ORF">CLIB1423_03S02432</name>
</gene>
<keyword evidence="4" id="KW-0479">Metal-binding</keyword>
<evidence type="ECO:0000313" key="12">
    <source>
        <dbReference type="EMBL" id="CAH2351268.1"/>
    </source>
</evidence>
<protein>
    <submittedName>
        <fullName evidence="12">Protein Fyv10p</fullName>
    </submittedName>
</protein>
<feature type="compositionally biased region" description="Acidic residues" evidence="9">
    <location>
        <begin position="116"/>
        <end position="127"/>
    </location>
</feature>
<comment type="subcellular location">
    <subcellularLocation>
        <location evidence="1">Cytoplasm</location>
    </subcellularLocation>
</comment>
<evidence type="ECO:0000256" key="5">
    <source>
        <dbReference type="ARBA" id="ARBA00022771"/>
    </source>
</evidence>
<dbReference type="GO" id="GO:0061630">
    <property type="term" value="F:ubiquitin protein ligase activity"/>
    <property type="evidence" value="ECO:0007669"/>
    <property type="project" value="InterPro"/>
</dbReference>
<proteinExistence type="inferred from homology"/>
<evidence type="ECO:0000256" key="8">
    <source>
        <dbReference type="SAM" id="Coils"/>
    </source>
</evidence>
<keyword evidence="3" id="KW-0963">Cytoplasm</keyword>